<evidence type="ECO:0000256" key="1">
    <source>
        <dbReference type="SAM" id="MobiDB-lite"/>
    </source>
</evidence>
<sequence>MGWDQEGLNFAEYLRKRPSWGGADPLSGRYKRLGSPLHPNSHTAQQHQHELHREYSNMMYKTDLRKILVSFLASCAYGAQLNSYLPPRPGAGAGVGIVSPPTYPGAGGGSGPGGYAPSGPVIPILSYENNPNQGDGQYSYR</sequence>
<dbReference type="Proteomes" id="UP001152798">
    <property type="component" value="Chromosome 1"/>
</dbReference>
<feature type="region of interest" description="Disordered" evidence="1">
    <location>
        <begin position="35"/>
        <end position="54"/>
    </location>
</feature>
<name>A0A9P0E5Y1_NEZVI</name>
<reference evidence="2" key="1">
    <citation type="submission" date="2022-01" db="EMBL/GenBank/DDBJ databases">
        <authorList>
            <person name="King R."/>
        </authorList>
    </citation>
    <scope>NUCLEOTIDE SEQUENCE</scope>
</reference>
<feature type="region of interest" description="Disordered" evidence="1">
    <location>
        <begin position="90"/>
        <end position="141"/>
    </location>
</feature>
<protein>
    <submittedName>
        <fullName evidence="2">Uncharacterized protein</fullName>
    </submittedName>
</protein>
<evidence type="ECO:0000313" key="3">
    <source>
        <dbReference type="Proteomes" id="UP001152798"/>
    </source>
</evidence>
<accession>A0A9P0E5Y1</accession>
<proteinExistence type="predicted"/>
<feature type="compositionally biased region" description="Polar residues" evidence="1">
    <location>
        <begin position="127"/>
        <end position="141"/>
    </location>
</feature>
<feature type="compositionally biased region" description="Gly residues" evidence="1">
    <location>
        <begin position="105"/>
        <end position="116"/>
    </location>
</feature>
<evidence type="ECO:0000313" key="2">
    <source>
        <dbReference type="EMBL" id="CAH1391460.1"/>
    </source>
</evidence>
<gene>
    <name evidence="2" type="ORF">NEZAVI_LOCUS2479</name>
</gene>
<dbReference type="EMBL" id="OV725077">
    <property type="protein sequence ID" value="CAH1391460.1"/>
    <property type="molecule type" value="Genomic_DNA"/>
</dbReference>
<keyword evidence="3" id="KW-1185">Reference proteome</keyword>
<dbReference type="OrthoDB" id="10594856at2759"/>
<dbReference type="AlphaFoldDB" id="A0A9P0E5Y1"/>
<organism evidence="2 3">
    <name type="scientific">Nezara viridula</name>
    <name type="common">Southern green stink bug</name>
    <name type="synonym">Cimex viridulus</name>
    <dbReference type="NCBI Taxonomy" id="85310"/>
    <lineage>
        <taxon>Eukaryota</taxon>
        <taxon>Metazoa</taxon>
        <taxon>Ecdysozoa</taxon>
        <taxon>Arthropoda</taxon>
        <taxon>Hexapoda</taxon>
        <taxon>Insecta</taxon>
        <taxon>Pterygota</taxon>
        <taxon>Neoptera</taxon>
        <taxon>Paraneoptera</taxon>
        <taxon>Hemiptera</taxon>
        <taxon>Heteroptera</taxon>
        <taxon>Panheteroptera</taxon>
        <taxon>Pentatomomorpha</taxon>
        <taxon>Pentatomoidea</taxon>
        <taxon>Pentatomidae</taxon>
        <taxon>Pentatominae</taxon>
        <taxon>Nezara</taxon>
    </lineage>
</organism>